<protein>
    <submittedName>
        <fullName evidence="1">Uncharacterized protein</fullName>
    </submittedName>
</protein>
<organism evidence="1">
    <name type="scientific">Fagus sylvatica</name>
    <name type="common">Beechnut</name>
    <dbReference type="NCBI Taxonomy" id="28930"/>
    <lineage>
        <taxon>Eukaryota</taxon>
        <taxon>Viridiplantae</taxon>
        <taxon>Streptophyta</taxon>
        <taxon>Embryophyta</taxon>
        <taxon>Tracheophyta</taxon>
        <taxon>Spermatophyta</taxon>
        <taxon>Magnoliopsida</taxon>
        <taxon>eudicotyledons</taxon>
        <taxon>Gunneridae</taxon>
        <taxon>Pentapetalae</taxon>
        <taxon>rosids</taxon>
        <taxon>fabids</taxon>
        <taxon>Fagales</taxon>
        <taxon>Fagaceae</taxon>
        <taxon>Fagus</taxon>
    </lineage>
</organism>
<gene>
    <name evidence="1" type="ORF">FSB_LOCUS3529</name>
</gene>
<dbReference type="EMBL" id="OIVN01000172">
    <property type="protein sequence ID" value="SPC75647.1"/>
    <property type="molecule type" value="Genomic_DNA"/>
</dbReference>
<accession>A0A2N9E9I5</accession>
<dbReference type="PANTHER" id="PTHR36617">
    <property type="entry name" value="PROTEIN, PUTATIVE-RELATED"/>
    <property type="match status" value="1"/>
</dbReference>
<dbReference type="PANTHER" id="PTHR36617:SF15">
    <property type="entry name" value="REVERSE TRANSCRIPTASE ZINC-BINDING DOMAIN-CONTAINING PROTEIN"/>
    <property type="match status" value="1"/>
</dbReference>
<evidence type="ECO:0000313" key="1">
    <source>
        <dbReference type="EMBL" id="SPC75647.1"/>
    </source>
</evidence>
<name>A0A2N9E9I5_FAGSY</name>
<sequence>MGYDSFAQHLEFKVGTGNRIRLWHDRLCGELPLKEAFPVLFECASNREATIETVLIRQNEEVEWNWGDRGLSPFALLDGTSFVEFCVSFLWSRVGCIRAGGGFGWRNGLWKF</sequence>
<reference evidence="1" key="1">
    <citation type="submission" date="2018-02" db="EMBL/GenBank/DDBJ databases">
        <authorList>
            <person name="Cohen D.B."/>
            <person name="Kent A.D."/>
        </authorList>
    </citation>
    <scope>NUCLEOTIDE SEQUENCE</scope>
</reference>
<dbReference type="AlphaFoldDB" id="A0A2N9E9I5"/>
<proteinExistence type="predicted"/>